<organism evidence="1 2">
    <name type="scientific">Caerostris darwini</name>
    <dbReference type="NCBI Taxonomy" id="1538125"/>
    <lineage>
        <taxon>Eukaryota</taxon>
        <taxon>Metazoa</taxon>
        <taxon>Ecdysozoa</taxon>
        <taxon>Arthropoda</taxon>
        <taxon>Chelicerata</taxon>
        <taxon>Arachnida</taxon>
        <taxon>Araneae</taxon>
        <taxon>Araneomorphae</taxon>
        <taxon>Entelegynae</taxon>
        <taxon>Araneoidea</taxon>
        <taxon>Araneidae</taxon>
        <taxon>Caerostris</taxon>
    </lineage>
</organism>
<evidence type="ECO:0000313" key="2">
    <source>
        <dbReference type="Proteomes" id="UP001054837"/>
    </source>
</evidence>
<sequence length="172" mass="19379">MLVTRLLLSITSKSSIAVIDNQNCKYFSFRNKINSIQNPFSKNIPSILNPLKNKNNLNTRQQATHHNVRESLKTTSPDIRIESSAITSHLRIISKEHSIHLEDLRQLEESQYKARHSVHESLETTSPDIRTESSATMSDVCAKTGTIARCIYVIFSILGPGCRVVTGFKWGI</sequence>
<dbReference type="Proteomes" id="UP001054837">
    <property type="component" value="Unassembled WGS sequence"/>
</dbReference>
<dbReference type="EMBL" id="BPLQ01002676">
    <property type="protein sequence ID" value="GIX94942.1"/>
    <property type="molecule type" value="Genomic_DNA"/>
</dbReference>
<comment type="caution">
    <text evidence="1">The sequence shown here is derived from an EMBL/GenBank/DDBJ whole genome shotgun (WGS) entry which is preliminary data.</text>
</comment>
<proteinExistence type="predicted"/>
<name>A0AAV4PCE4_9ARAC</name>
<reference evidence="1 2" key="1">
    <citation type="submission" date="2021-06" db="EMBL/GenBank/DDBJ databases">
        <title>Caerostris darwini draft genome.</title>
        <authorList>
            <person name="Kono N."/>
            <person name="Arakawa K."/>
        </authorList>
    </citation>
    <scope>NUCLEOTIDE SEQUENCE [LARGE SCALE GENOMIC DNA]</scope>
</reference>
<accession>A0AAV4PCE4</accession>
<protein>
    <submittedName>
        <fullName evidence="1">Uncharacterized protein</fullName>
    </submittedName>
</protein>
<keyword evidence="2" id="KW-1185">Reference proteome</keyword>
<gene>
    <name evidence="1" type="ORF">CDAR_277601</name>
</gene>
<dbReference type="AlphaFoldDB" id="A0AAV4PCE4"/>
<evidence type="ECO:0000313" key="1">
    <source>
        <dbReference type="EMBL" id="GIX94942.1"/>
    </source>
</evidence>